<comment type="caution">
    <text evidence="2">The sequence shown here is derived from an EMBL/GenBank/DDBJ whole genome shotgun (WGS) entry which is preliminary data.</text>
</comment>
<protein>
    <submittedName>
        <fullName evidence="2">Uncharacterized protein</fullName>
    </submittedName>
</protein>
<keyword evidence="1" id="KW-0175">Coiled coil</keyword>
<feature type="coiled-coil region" evidence="1">
    <location>
        <begin position="45"/>
        <end position="96"/>
    </location>
</feature>
<evidence type="ECO:0000313" key="3">
    <source>
        <dbReference type="Proteomes" id="UP001162131"/>
    </source>
</evidence>
<dbReference type="AlphaFoldDB" id="A0AAU9IM55"/>
<dbReference type="EMBL" id="CAJZBQ010000013">
    <property type="protein sequence ID" value="CAG9314851.1"/>
    <property type="molecule type" value="Genomic_DNA"/>
</dbReference>
<organism evidence="2 3">
    <name type="scientific">Blepharisma stoltei</name>
    <dbReference type="NCBI Taxonomy" id="1481888"/>
    <lineage>
        <taxon>Eukaryota</taxon>
        <taxon>Sar</taxon>
        <taxon>Alveolata</taxon>
        <taxon>Ciliophora</taxon>
        <taxon>Postciliodesmatophora</taxon>
        <taxon>Heterotrichea</taxon>
        <taxon>Heterotrichida</taxon>
        <taxon>Blepharismidae</taxon>
        <taxon>Blepharisma</taxon>
    </lineage>
</organism>
<reference evidence="2" key="1">
    <citation type="submission" date="2021-09" db="EMBL/GenBank/DDBJ databases">
        <authorList>
            <consortium name="AG Swart"/>
            <person name="Singh M."/>
            <person name="Singh A."/>
            <person name="Seah K."/>
            <person name="Emmerich C."/>
        </authorList>
    </citation>
    <scope>NUCLEOTIDE SEQUENCE</scope>
    <source>
        <strain evidence="2">ATCC30299</strain>
    </source>
</reference>
<gene>
    <name evidence="2" type="ORF">BSTOLATCC_MIC12637</name>
</gene>
<dbReference type="Proteomes" id="UP001162131">
    <property type="component" value="Unassembled WGS sequence"/>
</dbReference>
<evidence type="ECO:0000256" key="1">
    <source>
        <dbReference type="SAM" id="Coils"/>
    </source>
</evidence>
<sequence>MDNFAKSLIASQDFQIEKLQNILNNAKQFNSENIQSLLSTKSEFLSQFNEDKDMLEEMRRELEAAYEKIQKYENILTNIERLLDKAEIDVAAIEEYAWGPQQGYFNGIMQTIKWIAPSFSARIN</sequence>
<proteinExistence type="predicted"/>
<evidence type="ECO:0000313" key="2">
    <source>
        <dbReference type="EMBL" id="CAG9314851.1"/>
    </source>
</evidence>
<keyword evidence="3" id="KW-1185">Reference proteome</keyword>
<name>A0AAU9IM55_9CILI</name>
<accession>A0AAU9IM55</accession>